<dbReference type="InterPro" id="IPR003959">
    <property type="entry name" value="ATPase_AAA_core"/>
</dbReference>
<evidence type="ECO:0000256" key="2">
    <source>
        <dbReference type="ARBA" id="ARBA00022840"/>
    </source>
</evidence>
<evidence type="ECO:0000256" key="5">
    <source>
        <dbReference type="SAM" id="MobiDB-lite"/>
    </source>
</evidence>
<reference evidence="7 8" key="2">
    <citation type="submission" date="2018-11" db="EMBL/GenBank/DDBJ databases">
        <authorList>
            <consortium name="Pathogen Informatics"/>
        </authorList>
    </citation>
    <scope>NUCLEOTIDE SEQUENCE [LARGE SCALE GENOMIC DNA]</scope>
    <source>
        <strain evidence="7 8">NST_G2</strain>
    </source>
</reference>
<gene>
    <name evidence="7" type="ORF">SSLN_LOCUS14482</name>
</gene>
<dbReference type="InterPro" id="IPR003593">
    <property type="entry name" value="AAA+_ATPase"/>
</dbReference>
<keyword evidence="1" id="KW-0547">Nucleotide-binding</keyword>
<dbReference type="SMART" id="SM00382">
    <property type="entry name" value="AAA"/>
    <property type="match status" value="1"/>
</dbReference>
<dbReference type="WBParaSite" id="SSLN_0001502901-mRNA-1">
    <property type="protein sequence ID" value="SSLN_0001502901-mRNA-1"/>
    <property type="gene ID" value="SSLN_0001502901"/>
</dbReference>
<feature type="region of interest" description="Disordered" evidence="5">
    <location>
        <begin position="1"/>
        <end position="23"/>
    </location>
</feature>
<feature type="domain" description="AAA+ ATPase" evidence="6">
    <location>
        <begin position="149"/>
        <end position="272"/>
    </location>
</feature>
<sequence>MSVDDKLSNSEPMSHSEEKTVLSGVKTTATNPIEITHFAVGTLCLLDALHVIFGLPLPPTMATANRSLGEAWKVYNSACKSIEAAVVLEENHANSQDMIEVRSKMKKYRDLAAERCVVLTGNEEVKEHLRETVIYPAVRPELFTGLRSPVRGILLFGPPGNGKTMLAKAVATESKCVFLNISAASILSKWVGDSERYVKVLFAVARALEPAIIFLDEVDALLIARKEDSNNVGRRVLTQFLTEVDGVRASLLPPPSPPALIFAVGIFERYFSS</sequence>
<dbReference type="PANTHER" id="PTHR23074">
    <property type="entry name" value="AAA DOMAIN-CONTAINING"/>
    <property type="match status" value="1"/>
</dbReference>
<dbReference type="AlphaFoldDB" id="A0A183TDD4"/>
<dbReference type="GO" id="GO:0005524">
    <property type="term" value="F:ATP binding"/>
    <property type="evidence" value="ECO:0007669"/>
    <property type="project" value="UniProtKB-KW"/>
</dbReference>
<dbReference type="GO" id="GO:0015630">
    <property type="term" value="C:microtubule cytoskeleton"/>
    <property type="evidence" value="ECO:0007669"/>
    <property type="project" value="TreeGrafter"/>
</dbReference>
<dbReference type="GO" id="GO:0016887">
    <property type="term" value="F:ATP hydrolysis activity"/>
    <property type="evidence" value="ECO:0007669"/>
    <property type="project" value="InterPro"/>
</dbReference>
<dbReference type="InterPro" id="IPR050304">
    <property type="entry name" value="MT-severing_AAA_ATPase"/>
</dbReference>
<dbReference type="OrthoDB" id="10251136at2759"/>
<evidence type="ECO:0000313" key="9">
    <source>
        <dbReference type="WBParaSite" id="SSLN_0001502901-mRNA-1"/>
    </source>
</evidence>
<protein>
    <recommendedName>
        <fullName evidence="4">microtubule-severing ATPase</fullName>
        <ecNumber evidence="4">5.6.1.1</ecNumber>
    </recommendedName>
</protein>
<evidence type="ECO:0000313" key="7">
    <source>
        <dbReference type="EMBL" id="VDM00868.1"/>
    </source>
</evidence>
<keyword evidence="2" id="KW-0067">ATP-binding</keyword>
<dbReference type="Proteomes" id="UP000275846">
    <property type="component" value="Unassembled WGS sequence"/>
</dbReference>
<evidence type="ECO:0000313" key="8">
    <source>
        <dbReference type="Proteomes" id="UP000275846"/>
    </source>
</evidence>
<dbReference type="Pfam" id="PF00004">
    <property type="entry name" value="AAA"/>
    <property type="match status" value="1"/>
</dbReference>
<dbReference type="EMBL" id="UYSU01039011">
    <property type="protein sequence ID" value="VDM00868.1"/>
    <property type="molecule type" value="Genomic_DNA"/>
</dbReference>
<dbReference type="InterPro" id="IPR027417">
    <property type="entry name" value="P-loop_NTPase"/>
</dbReference>
<dbReference type="PANTHER" id="PTHR23074:SF86">
    <property type="entry name" value="SPASTIN"/>
    <property type="match status" value="1"/>
</dbReference>
<evidence type="ECO:0000256" key="3">
    <source>
        <dbReference type="ARBA" id="ARBA00036378"/>
    </source>
</evidence>
<evidence type="ECO:0000256" key="1">
    <source>
        <dbReference type="ARBA" id="ARBA00022741"/>
    </source>
</evidence>
<reference evidence="9" key="1">
    <citation type="submission" date="2016-06" db="UniProtKB">
        <authorList>
            <consortium name="WormBaseParasite"/>
        </authorList>
    </citation>
    <scope>IDENTIFICATION</scope>
</reference>
<accession>A0A183TDD4</accession>
<proteinExistence type="predicted"/>
<dbReference type="GO" id="GO:0008568">
    <property type="term" value="F:microtubule severing ATPase activity"/>
    <property type="evidence" value="ECO:0007669"/>
    <property type="project" value="UniProtKB-EC"/>
</dbReference>
<keyword evidence="8" id="KW-1185">Reference proteome</keyword>
<comment type="catalytic activity">
    <reaction evidence="3">
        <text>n ATP + n H2O + a microtubule = n ADP + n phosphate + (n+1) alpha/beta tubulin heterodimers.</text>
        <dbReference type="EC" id="5.6.1.1"/>
    </reaction>
</comment>
<evidence type="ECO:0000259" key="6">
    <source>
        <dbReference type="SMART" id="SM00382"/>
    </source>
</evidence>
<feature type="compositionally biased region" description="Basic and acidic residues" evidence="5">
    <location>
        <begin position="1"/>
        <end position="20"/>
    </location>
</feature>
<dbReference type="EC" id="5.6.1.1" evidence="4"/>
<dbReference type="SUPFAM" id="SSF52540">
    <property type="entry name" value="P-loop containing nucleoside triphosphate hydrolases"/>
    <property type="match status" value="1"/>
</dbReference>
<organism evidence="9">
    <name type="scientific">Schistocephalus solidus</name>
    <name type="common">Tapeworm</name>
    <dbReference type="NCBI Taxonomy" id="70667"/>
    <lineage>
        <taxon>Eukaryota</taxon>
        <taxon>Metazoa</taxon>
        <taxon>Spiralia</taxon>
        <taxon>Lophotrochozoa</taxon>
        <taxon>Platyhelminthes</taxon>
        <taxon>Cestoda</taxon>
        <taxon>Eucestoda</taxon>
        <taxon>Diphyllobothriidea</taxon>
        <taxon>Diphyllobothriidae</taxon>
        <taxon>Schistocephalus</taxon>
    </lineage>
</organism>
<dbReference type="Gene3D" id="3.40.50.300">
    <property type="entry name" value="P-loop containing nucleotide triphosphate hydrolases"/>
    <property type="match status" value="1"/>
</dbReference>
<evidence type="ECO:0000256" key="4">
    <source>
        <dbReference type="ARBA" id="ARBA00038871"/>
    </source>
</evidence>
<dbReference type="STRING" id="70667.A0A183TDD4"/>
<name>A0A183TDD4_SCHSO</name>